<dbReference type="Proteomes" id="UP000265703">
    <property type="component" value="Unassembled WGS sequence"/>
</dbReference>
<organism evidence="3 4">
    <name type="scientific">Glomus cerebriforme</name>
    <dbReference type="NCBI Taxonomy" id="658196"/>
    <lineage>
        <taxon>Eukaryota</taxon>
        <taxon>Fungi</taxon>
        <taxon>Fungi incertae sedis</taxon>
        <taxon>Mucoromycota</taxon>
        <taxon>Glomeromycotina</taxon>
        <taxon>Glomeromycetes</taxon>
        <taxon>Glomerales</taxon>
        <taxon>Glomeraceae</taxon>
        <taxon>Glomus</taxon>
    </lineage>
</organism>
<dbReference type="STRING" id="658196.A0A397T1M0"/>
<dbReference type="InterPro" id="IPR013320">
    <property type="entry name" value="ConA-like_dom_sf"/>
</dbReference>
<dbReference type="Pfam" id="PF00622">
    <property type="entry name" value="SPRY"/>
    <property type="match status" value="1"/>
</dbReference>
<evidence type="ECO:0000313" key="4">
    <source>
        <dbReference type="Proteomes" id="UP000265703"/>
    </source>
</evidence>
<dbReference type="InterPro" id="IPR001870">
    <property type="entry name" value="B30.2/SPRY"/>
</dbReference>
<sequence length="475" mass="54833">MLLGTSLSDDIGTILNGPFSDLKIKGNDGNEIKVHKNILMARSEVFKSMLLSGMKETTQEVIEFQKFSSKALLVIVEFLYTGYVTDKTLTIETVTEALICADYFLLESLIFQIIEFIEEKEDSMNIKAKFLSQHSKSLDSTNLRLCDELFDDINTVSLKLIDYHNLNENALEFLLEKIKSKNVTTSEYDLFHYVILWTAREISEEAFLFYESYLPSPEVIKNLETNPNVQEWKLNLSFHAQKNHAKYRTEIMTKSLGLLNSLDLERIHPYVFSNNEPLCDLVDPKTLIFIYRKQALLAGKYFSILQTNFQWDVYCCGRRMLIDIQSPFVVTSQSNAFEWIKTKIPISGQDLVEWDIIVEKLCDCFWVGICTSDGYNVDYNTWLGKHAYGWVFGSKGVTRHNSKIEKDKDKSKYGQKFKENDRITVHLDMKKRTCSFSVNGTNYPVAFRNLPNRVYPAVSLKAPGKARIDYSFGRR</sequence>
<evidence type="ECO:0000259" key="2">
    <source>
        <dbReference type="PROSITE" id="PS50188"/>
    </source>
</evidence>
<dbReference type="PANTHER" id="PTHR24410:SF23">
    <property type="entry name" value="BTB DOMAIN-CONTAINING PROTEIN-RELATED"/>
    <property type="match status" value="1"/>
</dbReference>
<dbReference type="SMART" id="SM00449">
    <property type="entry name" value="SPRY"/>
    <property type="match status" value="1"/>
</dbReference>
<keyword evidence="4" id="KW-1185">Reference proteome</keyword>
<dbReference type="PROSITE" id="PS50097">
    <property type="entry name" value="BTB"/>
    <property type="match status" value="1"/>
</dbReference>
<dbReference type="GO" id="GO:0030246">
    <property type="term" value="F:carbohydrate binding"/>
    <property type="evidence" value="ECO:0007669"/>
    <property type="project" value="UniProtKB-KW"/>
</dbReference>
<dbReference type="EMBL" id="QKYT01000190">
    <property type="protein sequence ID" value="RIA90135.1"/>
    <property type="molecule type" value="Genomic_DNA"/>
</dbReference>
<gene>
    <name evidence="3" type="ORF">C1645_823768</name>
</gene>
<dbReference type="OrthoDB" id="6359816at2759"/>
<feature type="domain" description="BTB" evidence="1">
    <location>
        <begin position="20"/>
        <end position="88"/>
    </location>
</feature>
<dbReference type="SUPFAM" id="SSF54695">
    <property type="entry name" value="POZ domain"/>
    <property type="match status" value="1"/>
</dbReference>
<evidence type="ECO:0000313" key="3">
    <source>
        <dbReference type="EMBL" id="RIA90135.1"/>
    </source>
</evidence>
<dbReference type="InterPro" id="IPR043136">
    <property type="entry name" value="B30.2/SPRY_sf"/>
</dbReference>
<name>A0A397T1M0_9GLOM</name>
<dbReference type="InterPro" id="IPR003877">
    <property type="entry name" value="SPRY_dom"/>
</dbReference>
<reference evidence="3 4" key="1">
    <citation type="submission" date="2018-06" db="EMBL/GenBank/DDBJ databases">
        <title>Comparative genomics reveals the genomic features of Rhizophagus irregularis, R. cerebriforme, R. diaphanum and Gigaspora rosea, and their symbiotic lifestyle signature.</title>
        <authorList>
            <person name="Morin E."/>
            <person name="San Clemente H."/>
            <person name="Chen E.C.H."/>
            <person name="De La Providencia I."/>
            <person name="Hainaut M."/>
            <person name="Kuo A."/>
            <person name="Kohler A."/>
            <person name="Murat C."/>
            <person name="Tang N."/>
            <person name="Roy S."/>
            <person name="Loubradou J."/>
            <person name="Henrissat B."/>
            <person name="Grigoriev I.V."/>
            <person name="Corradi N."/>
            <person name="Roux C."/>
            <person name="Martin F.M."/>
        </authorList>
    </citation>
    <scope>NUCLEOTIDE SEQUENCE [LARGE SCALE GENOMIC DNA]</scope>
    <source>
        <strain evidence="3 4">DAOM 227022</strain>
    </source>
</reference>
<dbReference type="PROSITE" id="PS50188">
    <property type="entry name" value="B302_SPRY"/>
    <property type="match status" value="1"/>
</dbReference>
<evidence type="ECO:0000259" key="1">
    <source>
        <dbReference type="PROSITE" id="PS50097"/>
    </source>
</evidence>
<feature type="domain" description="B30.2/SPRY" evidence="2">
    <location>
        <begin position="289"/>
        <end position="475"/>
    </location>
</feature>
<keyword evidence="3" id="KW-0430">Lectin</keyword>
<dbReference type="SMART" id="SM00225">
    <property type="entry name" value="BTB"/>
    <property type="match status" value="1"/>
</dbReference>
<dbReference type="CDD" id="cd11709">
    <property type="entry name" value="SPRY"/>
    <property type="match status" value="1"/>
</dbReference>
<dbReference type="InterPro" id="IPR011333">
    <property type="entry name" value="SKP1/BTB/POZ_sf"/>
</dbReference>
<dbReference type="SUPFAM" id="SSF49899">
    <property type="entry name" value="Concanavalin A-like lectins/glucanases"/>
    <property type="match status" value="1"/>
</dbReference>
<dbReference type="PANTHER" id="PTHR24410">
    <property type="entry name" value="HL07962P-RELATED"/>
    <property type="match status" value="1"/>
</dbReference>
<dbReference type="InterPro" id="IPR000210">
    <property type="entry name" value="BTB/POZ_dom"/>
</dbReference>
<dbReference type="Pfam" id="PF00651">
    <property type="entry name" value="BTB"/>
    <property type="match status" value="1"/>
</dbReference>
<dbReference type="InterPro" id="IPR051481">
    <property type="entry name" value="BTB-POZ/Galectin-3-binding"/>
</dbReference>
<proteinExistence type="predicted"/>
<accession>A0A397T1M0</accession>
<dbReference type="Gene3D" id="3.30.710.10">
    <property type="entry name" value="Potassium Channel Kv1.1, Chain A"/>
    <property type="match status" value="1"/>
</dbReference>
<comment type="caution">
    <text evidence="3">The sequence shown here is derived from an EMBL/GenBank/DDBJ whole genome shotgun (WGS) entry which is preliminary data.</text>
</comment>
<dbReference type="Gene3D" id="2.60.120.920">
    <property type="match status" value="1"/>
</dbReference>
<protein>
    <submittedName>
        <fullName evidence="3">Concanavalin A-like lectin/glucanase domain-containing protein</fullName>
    </submittedName>
</protein>
<dbReference type="AlphaFoldDB" id="A0A397T1M0"/>
<dbReference type="CDD" id="cd18186">
    <property type="entry name" value="BTB_POZ_ZBTB_KLHL-like"/>
    <property type="match status" value="1"/>
</dbReference>